<dbReference type="PANTHER" id="PTHR47634:SF9">
    <property type="entry name" value="PROTEIN KINASE DOMAIN-CONTAINING PROTEIN-RELATED"/>
    <property type="match status" value="1"/>
</dbReference>
<comment type="catalytic activity">
    <reaction evidence="8">
        <text>L-seryl-[protein] + ATP = O-phospho-L-seryl-[protein] + ADP + H(+)</text>
        <dbReference type="Rhea" id="RHEA:17989"/>
        <dbReference type="Rhea" id="RHEA-COMP:9863"/>
        <dbReference type="Rhea" id="RHEA-COMP:11604"/>
        <dbReference type="ChEBI" id="CHEBI:15378"/>
        <dbReference type="ChEBI" id="CHEBI:29999"/>
        <dbReference type="ChEBI" id="CHEBI:30616"/>
        <dbReference type="ChEBI" id="CHEBI:83421"/>
        <dbReference type="ChEBI" id="CHEBI:456216"/>
        <dbReference type="EC" id="2.7.11.1"/>
    </reaction>
</comment>
<dbReference type="GO" id="GO:0000245">
    <property type="term" value="P:spliceosomal complex assembly"/>
    <property type="evidence" value="ECO:0007669"/>
    <property type="project" value="TreeGrafter"/>
</dbReference>
<evidence type="ECO:0000256" key="4">
    <source>
        <dbReference type="ARBA" id="ARBA00022741"/>
    </source>
</evidence>
<dbReference type="InterPro" id="IPR051334">
    <property type="entry name" value="SRPK"/>
</dbReference>
<evidence type="ECO:0000256" key="8">
    <source>
        <dbReference type="ARBA" id="ARBA00048679"/>
    </source>
</evidence>
<evidence type="ECO:0000256" key="2">
    <source>
        <dbReference type="ARBA" id="ARBA00022527"/>
    </source>
</evidence>
<feature type="non-terminal residue" evidence="9">
    <location>
        <position position="1"/>
    </location>
</feature>
<sequence>IVQLLDSFVHQGPNGQHQCLVFELLGPTVARIIGEYNEANETIEPRVILRMSEQLLEAIEFIHDAGMGHGAVTISSSLVATCPPQRKRTSLNSLGLQYLQKWLALTASRWAKPYRNIW</sequence>
<comment type="catalytic activity">
    <reaction evidence="7">
        <text>L-threonyl-[protein] + ATP = O-phospho-L-threonyl-[protein] + ADP + H(+)</text>
        <dbReference type="Rhea" id="RHEA:46608"/>
        <dbReference type="Rhea" id="RHEA-COMP:11060"/>
        <dbReference type="Rhea" id="RHEA-COMP:11605"/>
        <dbReference type="ChEBI" id="CHEBI:15378"/>
        <dbReference type="ChEBI" id="CHEBI:30013"/>
        <dbReference type="ChEBI" id="CHEBI:30616"/>
        <dbReference type="ChEBI" id="CHEBI:61977"/>
        <dbReference type="ChEBI" id="CHEBI:456216"/>
        <dbReference type="EC" id="2.7.11.1"/>
    </reaction>
</comment>
<accession>A0A232LZH9</accession>
<evidence type="ECO:0000256" key="6">
    <source>
        <dbReference type="ARBA" id="ARBA00022840"/>
    </source>
</evidence>
<dbReference type="EC" id="2.7.11.1" evidence="1"/>
<organism evidence="9 10">
    <name type="scientific">Elaphomyces granulatus</name>
    <dbReference type="NCBI Taxonomy" id="519963"/>
    <lineage>
        <taxon>Eukaryota</taxon>
        <taxon>Fungi</taxon>
        <taxon>Dikarya</taxon>
        <taxon>Ascomycota</taxon>
        <taxon>Pezizomycotina</taxon>
        <taxon>Eurotiomycetes</taxon>
        <taxon>Eurotiomycetidae</taxon>
        <taxon>Eurotiales</taxon>
        <taxon>Elaphomycetaceae</taxon>
        <taxon>Elaphomyces</taxon>
    </lineage>
</organism>
<dbReference type="EMBL" id="NPHW01003458">
    <property type="protein sequence ID" value="OXV09565.1"/>
    <property type="molecule type" value="Genomic_DNA"/>
</dbReference>
<proteinExistence type="predicted"/>
<keyword evidence="5" id="KW-0418">Kinase</keyword>
<dbReference type="GO" id="GO:0005524">
    <property type="term" value="F:ATP binding"/>
    <property type="evidence" value="ECO:0007669"/>
    <property type="project" value="UniProtKB-KW"/>
</dbReference>
<comment type="caution">
    <text evidence="9">The sequence shown here is derived from an EMBL/GenBank/DDBJ whole genome shotgun (WGS) entry which is preliminary data.</text>
</comment>
<evidence type="ECO:0000256" key="3">
    <source>
        <dbReference type="ARBA" id="ARBA00022679"/>
    </source>
</evidence>
<keyword evidence="4" id="KW-0547">Nucleotide-binding</keyword>
<evidence type="ECO:0000256" key="1">
    <source>
        <dbReference type="ARBA" id="ARBA00012513"/>
    </source>
</evidence>
<keyword evidence="6" id="KW-0067">ATP-binding</keyword>
<dbReference type="SUPFAM" id="SSF56112">
    <property type="entry name" value="Protein kinase-like (PK-like)"/>
    <property type="match status" value="1"/>
</dbReference>
<dbReference type="PANTHER" id="PTHR47634">
    <property type="entry name" value="PROTEIN KINASE DOMAIN-CONTAINING PROTEIN-RELATED"/>
    <property type="match status" value="1"/>
</dbReference>
<dbReference type="Gene3D" id="3.30.200.20">
    <property type="entry name" value="Phosphorylase Kinase, domain 1"/>
    <property type="match status" value="1"/>
</dbReference>
<gene>
    <name evidence="9" type="ORF">Egran_02673</name>
</gene>
<dbReference type="AlphaFoldDB" id="A0A232LZH9"/>
<reference evidence="9 10" key="1">
    <citation type="journal article" date="2015" name="Environ. Microbiol.">
        <title>Metagenome sequence of Elaphomyces granulatus from sporocarp tissue reveals Ascomycota ectomycorrhizal fingerprints of genome expansion and a Proteobacteria-rich microbiome.</title>
        <authorList>
            <person name="Quandt C.A."/>
            <person name="Kohler A."/>
            <person name="Hesse C.N."/>
            <person name="Sharpton T.J."/>
            <person name="Martin F."/>
            <person name="Spatafora J.W."/>
        </authorList>
    </citation>
    <scope>NUCLEOTIDE SEQUENCE [LARGE SCALE GENOMIC DNA]</scope>
    <source>
        <strain evidence="9 10">OSC145934</strain>
    </source>
</reference>
<dbReference type="Proteomes" id="UP000243515">
    <property type="component" value="Unassembled WGS sequence"/>
</dbReference>
<dbReference type="GO" id="GO:0004674">
    <property type="term" value="F:protein serine/threonine kinase activity"/>
    <property type="evidence" value="ECO:0007669"/>
    <property type="project" value="UniProtKB-KW"/>
</dbReference>
<evidence type="ECO:0000256" key="5">
    <source>
        <dbReference type="ARBA" id="ARBA00022777"/>
    </source>
</evidence>
<evidence type="ECO:0000313" key="9">
    <source>
        <dbReference type="EMBL" id="OXV09565.1"/>
    </source>
</evidence>
<keyword evidence="2" id="KW-0723">Serine/threonine-protein kinase</keyword>
<dbReference type="OrthoDB" id="5979581at2759"/>
<dbReference type="Gene3D" id="1.10.510.10">
    <property type="entry name" value="Transferase(Phosphotransferase) domain 1"/>
    <property type="match status" value="1"/>
</dbReference>
<dbReference type="InterPro" id="IPR011009">
    <property type="entry name" value="Kinase-like_dom_sf"/>
</dbReference>
<protein>
    <recommendedName>
        <fullName evidence="1">non-specific serine/threonine protein kinase</fullName>
        <ecNumber evidence="1">2.7.11.1</ecNumber>
    </recommendedName>
</protein>
<name>A0A232LZH9_9EURO</name>
<dbReference type="GO" id="GO:0050684">
    <property type="term" value="P:regulation of mRNA processing"/>
    <property type="evidence" value="ECO:0007669"/>
    <property type="project" value="TreeGrafter"/>
</dbReference>
<evidence type="ECO:0000256" key="7">
    <source>
        <dbReference type="ARBA" id="ARBA00047899"/>
    </source>
</evidence>
<evidence type="ECO:0000313" key="10">
    <source>
        <dbReference type="Proteomes" id="UP000243515"/>
    </source>
</evidence>
<keyword evidence="3" id="KW-0808">Transferase</keyword>
<keyword evidence="10" id="KW-1185">Reference proteome</keyword>